<evidence type="ECO:0000256" key="5">
    <source>
        <dbReference type="PROSITE-ProRule" id="PRU01248"/>
    </source>
</evidence>
<reference evidence="8" key="1">
    <citation type="journal article" date="2021" name="Proc. Natl. Acad. Sci. U.S.A.">
        <title>Global biogeography of chemosynthetic symbionts reveals both localized and globally distributed symbiont groups. .</title>
        <authorList>
            <person name="Osvatic J.T."/>
            <person name="Wilkins L.G.E."/>
            <person name="Leibrecht L."/>
            <person name="Leray M."/>
            <person name="Zauner S."/>
            <person name="Polzin J."/>
            <person name="Camacho Y."/>
            <person name="Gros O."/>
            <person name="van Gils J.A."/>
            <person name="Eisen J.A."/>
            <person name="Petersen J.M."/>
            <person name="Yuen B."/>
        </authorList>
    </citation>
    <scope>NUCLEOTIDE SEQUENCE</scope>
    <source>
        <strain evidence="8">MAGclacostrist055</strain>
    </source>
</reference>
<dbReference type="Gene3D" id="1.10.150.130">
    <property type="match status" value="1"/>
</dbReference>
<dbReference type="GO" id="GO:0015074">
    <property type="term" value="P:DNA integration"/>
    <property type="evidence" value="ECO:0007669"/>
    <property type="project" value="UniProtKB-KW"/>
</dbReference>
<dbReference type="CDD" id="cd01188">
    <property type="entry name" value="INT_RitA_C_like"/>
    <property type="match status" value="1"/>
</dbReference>
<dbReference type="Gene3D" id="1.10.443.10">
    <property type="entry name" value="Intergrase catalytic core"/>
    <property type="match status" value="1"/>
</dbReference>
<dbReference type="Proteomes" id="UP000886674">
    <property type="component" value="Unassembled WGS sequence"/>
</dbReference>
<evidence type="ECO:0000313" key="9">
    <source>
        <dbReference type="Proteomes" id="UP000886674"/>
    </source>
</evidence>
<proteinExistence type="inferred from homology"/>
<evidence type="ECO:0000256" key="4">
    <source>
        <dbReference type="ARBA" id="ARBA00023172"/>
    </source>
</evidence>
<dbReference type="Pfam" id="PF00589">
    <property type="entry name" value="Phage_integrase"/>
    <property type="match status" value="1"/>
</dbReference>
<dbReference type="PANTHER" id="PTHR30349">
    <property type="entry name" value="PHAGE INTEGRASE-RELATED"/>
    <property type="match status" value="1"/>
</dbReference>
<dbReference type="AlphaFoldDB" id="A0A9E4NHJ4"/>
<evidence type="ECO:0000313" key="8">
    <source>
        <dbReference type="EMBL" id="MCG7977175.1"/>
    </source>
</evidence>
<dbReference type="InterPro" id="IPR004107">
    <property type="entry name" value="Integrase_SAM-like_N"/>
</dbReference>
<dbReference type="PANTHER" id="PTHR30349:SF41">
    <property type="entry name" value="INTEGRASE_RECOMBINASE PROTEIN MJ0367-RELATED"/>
    <property type="match status" value="1"/>
</dbReference>
<dbReference type="GO" id="GO:0003677">
    <property type="term" value="F:DNA binding"/>
    <property type="evidence" value="ECO:0007669"/>
    <property type="project" value="UniProtKB-UniRule"/>
</dbReference>
<keyword evidence="2" id="KW-0229">DNA integration</keyword>
<dbReference type="SUPFAM" id="SSF56349">
    <property type="entry name" value="DNA breaking-rejoining enzymes"/>
    <property type="match status" value="1"/>
</dbReference>
<evidence type="ECO:0000259" key="7">
    <source>
        <dbReference type="PROSITE" id="PS51900"/>
    </source>
</evidence>
<dbReference type="GO" id="GO:0006310">
    <property type="term" value="P:DNA recombination"/>
    <property type="evidence" value="ECO:0007669"/>
    <property type="project" value="UniProtKB-KW"/>
</dbReference>
<dbReference type="EMBL" id="JAEPCR010000008">
    <property type="protein sequence ID" value="MCG7977175.1"/>
    <property type="molecule type" value="Genomic_DNA"/>
</dbReference>
<dbReference type="PROSITE" id="PS51900">
    <property type="entry name" value="CB"/>
    <property type="match status" value="1"/>
</dbReference>
<keyword evidence="3 5" id="KW-0238">DNA-binding</keyword>
<dbReference type="PROSITE" id="PS51898">
    <property type="entry name" value="TYR_RECOMBINASE"/>
    <property type="match status" value="1"/>
</dbReference>
<evidence type="ECO:0000256" key="3">
    <source>
        <dbReference type="ARBA" id="ARBA00023125"/>
    </source>
</evidence>
<dbReference type="InterPro" id="IPR010998">
    <property type="entry name" value="Integrase_recombinase_N"/>
</dbReference>
<comment type="caution">
    <text evidence="8">The sequence shown here is derived from an EMBL/GenBank/DDBJ whole genome shotgun (WGS) entry which is preliminary data.</text>
</comment>
<dbReference type="InterPro" id="IPR011010">
    <property type="entry name" value="DNA_brk_join_enz"/>
</dbReference>
<gene>
    <name evidence="8" type="ORF">JAY77_03365</name>
</gene>
<feature type="domain" description="Tyr recombinase" evidence="6">
    <location>
        <begin position="224"/>
        <end position="411"/>
    </location>
</feature>
<protein>
    <submittedName>
        <fullName evidence="8">Site-specific integrase</fullName>
    </submittedName>
</protein>
<evidence type="ECO:0000256" key="1">
    <source>
        <dbReference type="ARBA" id="ARBA00008857"/>
    </source>
</evidence>
<sequence>MVSHPTKSKKPTLDELVFSALSQLQILQYNPRSIRRHQTVWRKLLSFAQQQDYKGKLREQLILDFLALHQIDPQLPTQSLPGWKMHAEHSLKLLWHFHRFGYFERGNVRAASCSIPSAMRKSLEEYKDYCEKERHLSPFTVNEYIRQTSVFLDFLNKRSVKRFRQIRPEDLSDFVYSLSRYRQKTVAGIVSCIRVYLRFLFYKGHLSQDLSGSVPGVSFPERASIPSAWDKDLLTQLLDTIDRRSPRGKRDYAIVLLACRLGVRSGDIRTLALDNIDWVAETITFNQDKTGRELRLPLTDEVGRALIDYIKSVRPQTPYREVFLCLKPPIRPFSENSRLHHIVRYWQALAGIQFKRPQRHGLHSLRHSLATHLLEDDVPFAVIASILGHASMRSTMIYAKASVESLRDVALPVQEVRHA</sequence>
<dbReference type="Pfam" id="PF02899">
    <property type="entry name" value="Phage_int_SAM_1"/>
    <property type="match status" value="1"/>
</dbReference>
<accession>A0A9E4NHJ4</accession>
<dbReference type="InterPro" id="IPR044068">
    <property type="entry name" value="CB"/>
</dbReference>
<comment type="similarity">
    <text evidence="1">Belongs to the 'phage' integrase family.</text>
</comment>
<keyword evidence="4" id="KW-0233">DNA recombination</keyword>
<evidence type="ECO:0000256" key="2">
    <source>
        <dbReference type="ARBA" id="ARBA00022908"/>
    </source>
</evidence>
<evidence type="ECO:0000259" key="6">
    <source>
        <dbReference type="PROSITE" id="PS51898"/>
    </source>
</evidence>
<dbReference type="InterPro" id="IPR050090">
    <property type="entry name" value="Tyrosine_recombinase_XerCD"/>
</dbReference>
<organism evidence="8 9">
    <name type="scientific">Candidatus Thiodiazotropha taylori</name>
    <dbReference type="NCBI Taxonomy" id="2792791"/>
    <lineage>
        <taxon>Bacteria</taxon>
        <taxon>Pseudomonadati</taxon>
        <taxon>Pseudomonadota</taxon>
        <taxon>Gammaproteobacteria</taxon>
        <taxon>Chromatiales</taxon>
        <taxon>Sedimenticolaceae</taxon>
        <taxon>Candidatus Thiodiazotropha</taxon>
    </lineage>
</organism>
<feature type="domain" description="Core-binding (CB)" evidence="7">
    <location>
        <begin position="117"/>
        <end position="201"/>
    </location>
</feature>
<dbReference type="InterPro" id="IPR002104">
    <property type="entry name" value="Integrase_catalytic"/>
</dbReference>
<name>A0A9E4NHJ4_9GAMM</name>
<dbReference type="InterPro" id="IPR013762">
    <property type="entry name" value="Integrase-like_cat_sf"/>
</dbReference>